<evidence type="ECO:0000259" key="1">
    <source>
        <dbReference type="Pfam" id="PF18640"/>
    </source>
</evidence>
<dbReference type="InterPro" id="IPR040519">
    <property type="entry name" value="LepB_N"/>
</dbReference>
<dbReference type="Pfam" id="PF18640">
    <property type="entry name" value="LepB_N"/>
    <property type="match status" value="1"/>
</dbReference>
<accession>A0A1L4D2B1</accession>
<dbReference type="EMBL" id="CP017834">
    <property type="protein sequence ID" value="APJ04345.1"/>
    <property type="molecule type" value="Genomic_DNA"/>
</dbReference>
<feature type="domain" description="LepB N-terminal" evidence="1">
    <location>
        <begin position="193"/>
        <end position="350"/>
    </location>
</feature>
<protein>
    <recommendedName>
        <fullName evidence="1">LepB N-terminal domain-containing protein</fullName>
    </recommendedName>
</protein>
<reference evidence="2 3" key="1">
    <citation type="submission" date="2016-10" db="EMBL/GenBank/DDBJ databases">
        <title>Silvanigrella aquatica sp. nov., isolated from a freshwater lake located in the Black Forest, Germany, description of Silvanigrellaceae fam. nov., Silvanigrellales ord. nov., reclassification of the order Bdellovibrionales in the class Oligoflexia, reclassification of the families Bacteriovoracaceae and Halobacteriovoraceae in the new order Bacteriovoracales ord. nov., and reclassification of the family Pseudobacteriovoracaceae in the order Oligoflexiales.</title>
        <authorList>
            <person name="Hahn M.W."/>
            <person name="Schmidt J."/>
            <person name="Koll U."/>
            <person name="Rohde M."/>
            <person name="Verbag S."/>
            <person name="Pitt A."/>
            <person name="Nakai R."/>
            <person name="Naganuma T."/>
            <person name="Lang E."/>
        </authorList>
    </citation>
    <scope>NUCLEOTIDE SEQUENCE [LARGE SCALE GENOMIC DNA]</scope>
    <source>
        <strain evidence="2 3">MWH-Nonnen-W8red</strain>
    </source>
</reference>
<name>A0A1L4D2B1_9BACT</name>
<evidence type="ECO:0000313" key="3">
    <source>
        <dbReference type="Proteomes" id="UP000184731"/>
    </source>
</evidence>
<dbReference type="KEGG" id="saqi:AXG55_10680"/>
<keyword evidence="3" id="KW-1185">Reference proteome</keyword>
<dbReference type="STRING" id="1915309.AXG55_10680"/>
<evidence type="ECO:0000313" key="2">
    <source>
        <dbReference type="EMBL" id="APJ04345.1"/>
    </source>
</evidence>
<dbReference type="Proteomes" id="UP000184731">
    <property type="component" value="Chromosome"/>
</dbReference>
<sequence>MPIIIRNILIIFFILPSFFISCGRNFDNKEGIISQNKNKNESNFAKIKPAISKDKIIFPDDISKYEKKSGKIGGQKAKEDVTGIYSINLNGKNYTLLFKQGRNDGENIAELIASRLYDAFLAEHGAHVILAKRHNTIVTQNFVTNDLHTEIFIGSVFFDEFREIFKILNLNDRPKIIPKDKMASFVKTFYSSNLGEVLAASLWLGDYDIHIGNIGIAKVANKADLKYGYKYDFVKIDHGWSFAYLQNQMNYKSTPWGVIKALALSRPTSHFNDYDIEDFLRNKNGSFRKKIDNLKYINKDTIRRVLTESFNELNKYYNPIAYKSFAQWIGYSENQEVNSEKIINYLTEKLYNRAQNGLID</sequence>
<dbReference type="RefSeq" id="WP_148698101.1">
    <property type="nucleotide sequence ID" value="NZ_CP017834.1"/>
</dbReference>
<proteinExistence type="predicted"/>
<organism evidence="2 3">
    <name type="scientific">Silvanigrella aquatica</name>
    <dbReference type="NCBI Taxonomy" id="1915309"/>
    <lineage>
        <taxon>Bacteria</taxon>
        <taxon>Pseudomonadati</taxon>
        <taxon>Bdellovibrionota</taxon>
        <taxon>Oligoflexia</taxon>
        <taxon>Silvanigrellales</taxon>
        <taxon>Silvanigrellaceae</taxon>
        <taxon>Silvanigrella</taxon>
    </lineage>
</organism>
<dbReference type="OrthoDB" id="9342632at2"/>
<gene>
    <name evidence="2" type="ORF">AXG55_10680</name>
</gene>
<dbReference type="PROSITE" id="PS51257">
    <property type="entry name" value="PROKAR_LIPOPROTEIN"/>
    <property type="match status" value="1"/>
</dbReference>
<dbReference type="AlphaFoldDB" id="A0A1L4D2B1"/>